<dbReference type="Gene3D" id="3.10.580.10">
    <property type="entry name" value="CBS-domain"/>
    <property type="match status" value="1"/>
</dbReference>
<dbReference type="InterPro" id="IPR005892">
    <property type="entry name" value="Gly-betaine_transp_ATP-bd"/>
</dbReference>
<dbReference type="EMBL" id="CP042383">
    <property type="protein sequence ID" value="QEA41068.1"/>
    <property type="molecule type" value="Genomic_DNA"/>
</dbReference>
<evidence type="ECO:0000256" key="4">
    <source>
        <dbReference type="ARBA" id="ARBA00022840"/>
    </source>
</evidence>
<dbReference type="PROSITE" id="PS00211">
    <property type="entry name" value="ABC_TRANSPORTER_1"/>
    <property type="match status" value="1"/>
</dbReference>
<dbReference type="EC" id="7.6.2.9" evidence="8"/>
<evidence type="ECO:0000313" key="14">
    <source>
        <dbReference type="Proteomes" id="UP001529201"/>
    </source>
</evidence>
<proteinExistence type="inferred from homology"/>
<dbReference type="GO" id="GO:0006865">
    <property type="term" value="P:amino acid transport"/>
    <property type="evidence" value="ECO:0007669"/>
    <property type="project" value="UniProtKB-UniRule"/>
</dbReference>
<dbReference type="GO" id="GO:0016887">
    <property type="term" value="F:ATP hydrolysis activity"/>
    <property type="evidence" value="ECO:0007669"/>
    <property type="project" value="UniProtKB-UniRule"/>
</dbReference>
<dbReference type="InterPro" id="IPR051921">
    <property type="entry name" value="ABC_osmolyte_uptake_ATP-bind"/>
</dbReference>
<keyword evidence="4 8" id="KW-0067">ATP-binding</keyword>
<comment type="subunit">
    <text evidence="8">The complex is probably composed of two ATP-binding proteins, two transmembrane proteins and a solute-binding protein.</text>
</comment>
<dbReference type="RefSeq" id="WP_010280032.1">
    <property type="nucleotide sequence ID" value="NZ_BMBO01000004.1"/>
</dbReference>
<dbReference type="Gene3D" id="3.40.50.300">
    <property type="entry name" value="P-loop containing nucleotide triphosphate hydrolases"/>
    <property type="match status" value="1"/>
</dbReference>
<dbReference type="KEGG" id="lpse:FGL85_00220"/>
<dbReference type="Pfam" id="PF00005">
    <property type="entry name" value="ABC_tran"/>
    <property type="match status" value="1"/>
</dbReference>
<dbReference type="AlphaFoldDB" id="A0A5B8T1X2"/>
<evidence type="ECO:0000313" key="13">
    <source>
        <dbReference type="Proteomes" id="UP000321296"/>
    </source>
</evidence>
<evidence type="ECO:0000256" key="3">
    <source>
        <dbReference type="ARBA" id="ARBA00022741"/>
    </source>
</evidence>
<dbReference type="InterPro" id="IPR027417">
    <property type="entry name" value="P-loop_NTPase"/>
</dbReference>
<dbReference type="PANTHER" id="PTHR43869:SF1">
    <property type="entry name" value="GLYCINE BETAINE_PROLINE BETAINE TRANSPORT SYSTEM ATP-BINDING PROTEIN PROV"/>
    <property type="match status" value="1"/>
</dbReference>
<dbReference type="SMART" id="SM00382">
    <property type="entry name" value="AAA"/>
    <property type="match status" value="1"/>
</dbReference>
<evidence type="ECO:0000256" key="7">
    <source>
        <dbReference type="PROSITE-ProRule" id="PRU00703"/>
    </source>
</evidence>
<keyword evidence="8" id="KW-0472">Membrane</keyword>
<dbReference type="GO" id="GO:0031460">
    <property type="term" value="P:glycine betaine transport"/>
    <property type="evidence" value="ECO:0007669"/>
    <property type="project" value="InterPro"/>
</dbReference>
<keyword evidence="2 8" id="KW-0813">Transport</keyword>
<dbReference type="PANTHER" id="PTHR43869">
    <property type="entry name" value="GLYCINE BETAINE/PROLINE BETAINE TRANSPORT SYSTEM ATP-BINDING PROTEIN PROV"/>
    <property type="match status" value="1"/>
</dbReference>
<reference evidence="12 13" key="1">
    <citation type="submission" date="2019-06" db="EMBL/GenBank/DDBJ databases">
        <title>Genome analyses of bacteria isolated from kimchi.</title>
        <authorList>
            <person name="Lee S."/>
            <person name="Ahn S."/>
            <person name="Roh S."/>
        </authorList>
    </citation>
    <scope>NUCLEOTIDE SEQUENCE [LARGE SCALE GENOMIC DNA]</scope>
    <source>
        <strain evidence="12 13">CBA3630</strain>
    </source>
</reference>
<accession>A0A5B8T1X2</accession>
<dbReference type="GO" id="GO:0005524">
    <property type="term" value="F:ATP binding"/>
    <property type="evidence" value="ECO:0007669"/>
    <property type="project" value="UniProtKB-UniRule"/>
</dbReference>
<keyword evidence="14" id="KW-1185">Reference proteome</keyword>
<gene>
    <name evidence="12" type="ORF">FGL85_00220</name>
    <name evidence="11" type="ORF">P1N92_03405</name>
</gene>
<dbReference type="Proteomes" id="UP001529201">
    <property type="component" value="Unassembled WGS sequence"/>
</dbReference>
<evidence type="ECO:0000256" key="1">
    <source>
        <dbReference type="ARBA" id="ARBA00005417"/>
    </source>
</evidence>
<comment type="similarity">
    <text evidence="1 8">Belongs to the ABC transporter superfamily.</text>
</comment>
<dbReference type="InterPro" id="IPR003439">
    <property type="entry name" value="ABC_transporter-like_ATP-bd"/>
</dbReference>
<evidence type="ECO:0000256" key="6">
    <source>
        <dbReference type="ARBA" id="ARBA00023122"/>
    </source>
</evidence>
<keyword evidence="6 7" id="KW-0129">CBS domain</keyword>
<evidence type="ECO:0000256" key="8">
    <source>
        <dbReference type="RuleBase" id="RU369116"/>
    </source>
</evidence>
<dbReference type="GO" id="GO:0006970">
    <property type="term" value="P:response to osmotic stress"/>
    <property type="evidence" value="ECO:0007669"/>
    <property type="project" value="UniProtKB-ARBA"/>
</dbReference>
<keyword evidence="3 8" id="KW-0547">Nucleotide-binding</keyword>
<evidence type="ECO:0000313" key="12">
    <source>
        <dbReference type="EMBL" id="QEA41068.1"/>
    </source>
</evidence>
<feature type="domain" description="CBS" evidence="10">
    <location>
        <begin position="338"/>
        <end position="394"/>
    </location>
</feature>
<dbReference type="GO" id="GO:0005886">
    <property type="term" value="C:plasma membrane"/>
    <property type="evidence" value="ECO:0007669"/>
    <property type="project" value="UniProtKB-SubCell"/>
</dbReference>
<keyword evidence="5" id="KW-0029">Amino-acid transport</keyword>
<keyword evidence="8" id="KW-0997">Cell inner membrane</keyword>
<comment type="catalytic activity">
    <reaction evidence="8">
        <text>a quaternary ammonium(out) + ATP + H2O = a quaternary ammonium(in) + ADP + phosphate + H(+)</text>
        <dbReference type="Rhea" id="RHEA:11036"/>
        <dbReference type="ChEBI" id="CHEBI:15377"/>
        <dbReference type="ChEBI" id="CHEBI:15378"/>
        <dbReference type="ChEBI" id="CHEBI:30616"/>
        <dbReference type="ChEBI" id="CHEBI:35267"/>
        <dbReference type="ChEBI" id="CHEBI:43474"/>
        <dbReference type="ChEBI" id="CHEBI:456216"/>
    </reaction>
</comment>
<evidence type="ECO:0000256" key="5">
    <source>
        <dbReference type="ARBA" id="ARBA00022970"/>
    </source>
</evidence>
<feature type="domain" description="ABC transporter" evidence="9">
    <location>
        <begin position="21"/>
        <end position="264"/>
    </location>
</feature>
<evidence type="ECO:0000313" key="11">
    <source>
        <dbReference type="EMBL" id="MDG9733165.1"/>
    </source>
</evidence>
<dbReference type="InterPro" id="IPR000644">
    <property type="entry name" value="CBS_dom"/>
</dbReference>
<dbReference type="NCBIfam" id="TIGR01186">
    <property type="entry name" value="proV"/>
    <property type="match status" value="1"/>
</dbReference>
<evidence type="ECO:0000256" key="2">
    <source>
        <dbReference type="ARBA" id="ARBA00022448"/>
    </source>
</evidence>
<sequence>MSKVEIKHLTKIFGKRPKAALKMVKQNKSKNEIVEKTGSTVGVYDINMSIEEGEIFVIMGLSGSGKSTLIRLLNRLIEPTDGQLFIDGQEITNLTKKQMLSIRRKKMSMVFQNFGLFPHRTLLENTEFGLEIQGVPKAQRRQRAEQALDNAQLLSFKDQYPNQLSGGMQQRVGLARALTNDPDILLMDEAFSALDPLVRGQMQDELLDLQANVQKTIIFITHDLNEALRIGDHIAIMKDGQLQQVGTGEEILTNPANDYVKTFVGDVDRTKVLTADSIMIPALTSNISVDGPTVALRKMSAEEVSGVVAVNRHRQFIGYLSSEAAVSARRDKLPLADVVVEMPTVKPDTLISDIMPIIYDAQTPVAVIDDDNRLRGVIIRGAVLKALADTEGDGDDNA</sequence>
<dbReference type="Proteomes" id="UP000321296">
    <property type="component" value="Chromosome"/>
</dbReference>
<reference evidence="11 14" key="2">
    <citation type="submission" date="2023-02" db="EMBL/GenBank/DDBJ databases">
        <title>Antimicrobial susceptibility testing and tentative epidemiological cut-off values for Lactobacillaceae family species intended for ingestion.</title>
        <authorList>
            <person name="Noehr-Meldgaard K."/>
            <person name="Struve C."/>
            <person name="Ingmer H."/>
            <person name="Koza A."/>
            <person name="Al-Nakeeb K."/>
            <person name="Agersoe Y."/>
        </authorList>
    </citation>
    <scope>NUCLEOTIDE SEQUENCE [LARGE SCALE GENOMIC DNA]</scope>
    <source>
        <strain evidence="11 14">DSM 20193</strain>
    </source>
</reference>
<dbReference type="InterPro" id="IPR017871">
    <property type="entry name" value="ABC_transporter-like_CS"/>
</dbReference>
<name>A0A5B8T1X2_LEUPS</name>
<dbReference type="FunFam" id="3.40.50.300:FF:000201">
    <property type="entry name" value="Glycine betaine/L-proline ABC transporter ATP-binding protein"/>
    <property type="match status" value="1"/>
</dbReference>
<dbReference type="OrthoDB" id="9802264at2"/>
<comment type="subcellular location">
    <subcellularLocation>
        <location evidence="8">Cell inner membrane</location>
        <topology evidence="8">Peripheral membrane protein</topology>
    </subcellularLocation>
</comment>
<evidence type="ECO:0000259" key="9">
    <source>
        <dbReference type="PROSITE" id="PS50893"/>
    </source>
</evidence>
<dbReference type="GO" id="GO:0015418">
    <property type="term" value="F:ABC-type quaternary ammonium compound transporting activity"/>
    <property type="evidence" value="ECO:0007669"/>
    <property type="project" value="UniProtKB-EC"/>
</dbReference>
<evidence type="ECO:0000259" key="10">
    <source>
        <dbReference type="PROSITE" id="PS51371"/>
    </source>
</evidence>
<dbReference type="PROSITE" id="PS51371">
    <property type="entry name" value="CBS"/>
    <property type="match status" value="1"/>
</dbReference>
<dbReference type="EMBL" id="JARGDN010000003">
    <property type="protein sequence ID" value="MDG9733165.1"/>
    <property type="molecule type" value="Genomic_DNA"/>
</dbReference>
<dbReference type="PROSITE" id="PS50893">
    <property type="entry name" value="ABC_TRANSPORTER_2"/>
    <property type="match status" value="1"/>
</dbReference>
<dbReference type="CDD" id="cd03294">
    <property type="entry name" value="ABC_Pro_Gly_Betaine"/>
    <property type="match status" value="1"/>
</dbReference>
<dbReference type="SUPFAM" id="SSF54631">
    <property type="entry name" value="CBS-domain pair"/>
    <property type="match status" value="1"/>
</dbReference>
<dbReference type="GeneID" id="64345419"/>
<dbReference type="SUPFAM" id="SSF52540">
    <property type="entry name" value="P-loop containing nucleoside triphosphate hydrolases"/>
    <property type="match status" value="1"/>
</dbReference>
<protein>
    <recommendedName>
        <fullName evidence="8">Quaternary amine transport ATP-binding protein</fullName>
        <ecNumber evidence="8">7.6.2.9</ecNumber>
    </recommendedName>
</protein>
<keyword evidence="8" id="KW-1003">Cell membrane</keyword>
<organism evidence="12 13">
    <name type="scientific">Leuconostoc pseudomesenteroides</name>
    <dbReference type="NCBI Taxonomy" id="33968"/>
    <lineage>
        <taxon>Bacteria</taxon>
        <taxon>Bacillati</taxon>
        <taxon>Bacillota</taxon>
        <taxon>Bacilli</taxon>
        <taxon>Lactobacillales</taxon>
        <taxon>Lactobacillaceae</taxon>
        <taxon>Leuconostoc</taxon>
    </lineage>
</organism>
<dbReference type="InterPro" id="IPR046342">
    <property type="entry name" value="CBS_dom_sf"/>
</dbReference>
<dbReference type="InterPro" id="IPR003593">
    <property type="entry name" value="AAA+_ATPase"/>
</dbReference>
<dbReference type="Pfam" id="PF00571">
    <property type="entry name" value="CBS"/>
    <property type="match status" value="1"/>
</dbReference>